<dbReference type="Proteomes" id="UP001055879">
    <property type="component" value="Linkage Group LG07"/>
</dbReference>
<evidence type="ECO:0000313" key="2">
    <source>
        <dbReference type="Proteomes" id="UP001055879"/>
    </source>
</evidence>
<reference evidence="2" key="1">
    <citation type="journal article" date="2022" name="Mol. Ecol. Resour.">
        <title>The genomes of chicory, endive, great burdock and yacon provide insights into Asteraceae palaeo-polyploidization history and plant inulin production.</title>
        <authorList>
            <person name="Fan W."/>
            <person name="Wang S."/>
            <person name="Wang H."/>
            <person name="Wang A."/>
            <person name="Jiang F."/>
            <person name="Liu H."/>
            <person name="Zhao H."/>
            <person name="Xu D."/>
            <person name="Zhang Y."/>
        </authorList>
    </citation>
    <scope>NUCLEOTIDE SEQUENCE [LARGE SCALE GENOMIC DNA]</scope>
    <source>
        <strain evidence="2">cv. Niubang</strain>
    </source>
</reference>
<keyword evidence="2" id="KW-1185">Reference proteome</keyword>
<proteinExistence type="predicted"/>
<name>A0ACB9AXM6_ARCLA</name>
<comment type="caution">
    <text evidence="1">The sequence shown here is derived from an EMBL/GenBank/DDBJ whole genome shotgun (WGS) entry which is preliminary data.</text>
</comment>
<protein>
    <submittedName>
        <fullName evidence="1">Uncharacterized protein</fullName>
    </submittedName>
</protein>
<organism evidence="1 2">
    <name type="scientific">Arctium lappa</name>
    <name type="common">Greater burdock</name>
    <name type="synonym">Lappa major</name>
    <dbReference type="NCBI Taxonomy" id="4217"/>
    <lineage>
        <taxon>Eukaryota</taxon>
        <taxon>Viridiplantae</taxon>
        <taxon>Streptophyta</taxon>
        <taxon>Embryophyta</taxon>
        <taxon>Tracheophyta</taxon>
        <taxon>Spermatophyta</taxon>
        <taxon>Magnoliopsida</taxon>
        <taxon>eudicotyledons</taxon>
        <taxon>Gunneridae</taxon>
        <taxon>Pentapetalae</taxon>
        <taxon>asterids</taxon>
        <taxon>campanulids</taxon>
        <taxon>Asterales</taxon>
        <taxon>Asteraceae</taxon>
        <taxon>Carduoideae</taxon>
        <taxon>Cardueae</taxon>
        <taxon>Arctiinae</taxon>
        <taxon>Arctium</taxon>
    </lineage>
</organism>
<accession>A0ACB9AXM6</accession>
<dbReference type="EMBL" id="CM042053">
    <property type="protein sequence ID" value="KAI3714695.1"/>
    <property type="molecule type" value="Genomic_DNA"/>
</dbReference>
<reference evidence="1 2" key="2">
    <citation type="journal article" date="2022" name="Mol. Ecol. Resour.">
        <title>The genomes of chicory, endive, great burdock and yacon provide insights into Asteraceae paleo-polyploidization history and plant inulin production.</title>
        <authorList>
            <person name="Fan W."/>
            <person name="Wang S."/>
            <person name="Wang H."/>
            <person name="Wang A."/>
            <person name="Jiang F."/>
            <person name="Liu H."/>
            <person name="Zhao H."/>
            <person name="Xu D."/>
            <person name="Zhang Y."/>
        </authorList>
    </citation>
    <scope>NUCLEOTIDE SEQUENCE [LARGE SCALE GENOMIC DNA]</scope>
    <source>
        <strain evidence="2">cv. Niubang</strain>
    </source>
</reference>
<evidence type="ECO:0000313" key="1">
    <source>
        <dbReference type="EMBL" id="KAI3714695.1"/>
    </source>
</evidence>
<gene>
    <name evidence="1" type="ORF">L6452_21654</name>
</gene>
<sequence length="166" mass="18454">MGFISSEKKTQLEHTQWVLAEPRNDMIDECVSDFIVECSNDSLESFSSSKMVDDDVSSSSSSSSSLVLSHDGPLYELSELMAQLPIKRGLSKYYQGKSESFGSLANLKSFQDLGKRSRWSTKQTFRSQSQTLSPKGTIVKNKKSSLFSSLGKMTSLLDTISVKNHF</sequence>